<dbReference type="PANTHER" id="PTHR21054:SF2">
    <property type="entry name" value="MIP04191P"/>
    <property type="match status" value="1"/>
</dbReference>
<proteinExistence type="predicted"/>
<dbReference type="OrthoDB" id="74460at2759"/>
<feature type="compositionally biased region" description="Low complexity" evidence="1">
    <location>
        <begin position="52"/>
        <end position="76"/>
    </location>
</feature>
<dbReference type="GO" id="GO:0005737">
    <property type="term" value="C:cytoplasm"/>
    <property type="evidence" value="ECO:0007669"/>
    <property type="project" value="TreeGrafter"/>
</dbReference>
<dbReference type="PANTHER" id="PTHR21054">
    <property type="entry name" value="ZINC METALLOPROTEINASE-RELATED"/>
    <property type="match status" value="1"/>
</dbReference>
<dbReference type="AlphaFoldDB" id="A0A9W8A2S2"/>
<name>A0A9W8A2S2_9FUNG</name>
<gene>
    <name evidence="2" type="ORF">H4219_000423</name>
</gene>
<dbReference type="InterPro" id="IPR021917">
    <property type="entry name" value="Unchr_Zn-peptidase-like"/>
</dbReference>
<dbReference type="Gene3D" id="2.100.10.30">
    <property type="entry name" value="Jacalin-like lectin domain"/>
    <property type="match status" value="1"/>
</dbReference>
<feature type="compositionally biased region" description="Pro residues" evidence="1">
    <location>
        <begin position="222"/>
        <end position="231"/>
    </location>
</feature>
<feature type="compositionally biased region" description="Low complexity" evidence="1">
    <location>
        <begin position="133"/>
        <end position="169"/>
    </location>
</feature>
<dbReference type="Proteomes" id="UP001150538">
    <property type="component" value="Unassembled WGS sequence"/>
</dbReference>
<dbReference type="EMBL" id="JANBPU010000003">
    <property type="protein sequence ID" value="KAJ1921690.1"/>
    <property type="molecule type" value="Genomic_DNA"/>
</dbReference>
<comment type="caution">
    <text evidence="2">The sequence shown here is derived from an EMBL/GenBank/DDBJ whole genome shotgun (WGS) entry which is preliminary data.</text>
</comment>
<feature type="compositionally biased region" description="Pro residues" evidence="1">
    <location>
        <begin position="171"/>
        <end position="180"/>
    </location>
</feature>
<dbReference type="SUPFAM" id="SSF51101">
    <property type="entry name" value="Mannose-binding lectins"/>
    <property type="match status" value="1"/>
</dbReference>
<evidence type="ECO:0000313" key="2">
    <source>
        <dbReference type="EMBL" id="KAJ1921690.1"/>
    </source>
</evidence>
<dbReference type="Pfam" id="PF12044">
    <property type="entry name" value="Metallopep"/>
    <property type="match status" value="1"/>
</dbReference>
<evidence type="ECO:0000313" key="3">
    <source>
        <dbReference type="Proteomes" id="UP001150538"/>
    </source>
</evidence>
<feature type="compositionally biased region" description="Polar residues" evidence="1">
    <location>
        <begin position="185"/>
        <end position="202"/>
    </location>
</feature>
<organism evidence="2 3">
    <name type="scientific">Mycoemilia scoparia</name>
    <dbReference type="NCBI Taxonomy" id="417184"/>
    <lineage>
        <taxon>Eukaryota</taxon>
        <taxon>Fungi</taxon>
        <taxon>Fungi incertae sedis</taxon>
        <taxon>Zoopagomycota</taxon>
        <taxon>Kickxellomycotina</taxon>
        <taxon>Kickxellomycetes</taxon>
        <taxon>Kickxellales</taxon>
        <taxon>Kickxellaceae</taxon>
        <taxon>Mycoemilia</taxon>
    </lineage>
</organism>
<evidence type="ECO:0008006" key="4">
    <source>
        <dbReference type="Google" id="ProtNLM"/>
    </source>
</evidence>
<sequence length="950" mass="105326">MSNFYELRSQFENLSVDQSARDQNGGGSSSQPPPPPGKPYAGDGAPPPHPPQYYGQTQQQQSYPPYNYPGQYQQNVYPPPRYESQYPGGEPPGFGGGFLYPGQQSMQQRQGPYPPPPSQPEQQGWIPPPPPNYHQQGQQQPPYMQPPQQYQYQYAPQPQQQAGQRQSSQSLPPPPIPPKPMRNAESGQQQGMGDQPNPSSGSRVPEEHSANALGGQSQPTTSPIPPPPPPQQQHIQPQCTGIPLPLDQHDISPIDETEAHRQQRRDRLANPHIEFLNIKSGELVHQRFVLVYGWVPGVPESASKDATMIVEHISSDYPSVQYPAVDGYFKGLVELERGSNDINITYKTSDNGFEVSERINIRMEPNLDMPPLYISVMVGSDSEGIFDSPPDKRGPGVNDLDAAIRKLRCCVYLWQAFMAEQMYRNGFGRRTFRLEEEMIEDTMSAQDRKRRMCAKVHVLRSKRTVAEIRDKERAQQWQAPPGYERKTNETQFSLANEALDDYGGPFRPDSPHCVVCLTVDSTWDPELKVILGHAALGGGGGNRRLGVFGSHTTHAWPSCLEEVAPCFLDDTKTDTSILANDANECGQYWRAANIGMGAFLHECGHLLTLAHTPSGIMSRGFNNYNRTFMVKVIGYNGHVRQINEEGAHWHRTDIVRLRHHSLLRLPGEKCYKDLPGGTTTLPAERGLLLANPSGFTMLEGWVNGQYRWHQEYSQENFNNRRYGCCVGVCPDERTQVYPEKICIDLDSWSQRCFGFNPESDKLDIVITGRNSDTGTIEDVCKVIREGTIIGPGGVRVFKSGSFGNGILKDHRHYEVHFSGSDYPSSVDGSKYPPGIRSITIRSGSFIDGVIFTMTDGQAVQFGACAGGGETVLEVESDDELDVILINSGGWIDGLELITKKGRRSGWCGGRGGQMHVVKPPTGHIWMGLAGTGVGWLDSIQMLYAQAPGSA</sequence>
<feature type="region of interest" description="Disordered" evidence="1">
    <location>
        <begin position="1"/>
        <end position="250"/>
    </location>
</feature>
<accession>A0A9W8A2S2</accession>
<dbReference type="InterPro" id="IPR053002">
    <property type="entry name" value="Metalloproteinase_M10B"/>
</dbReference>
<protein>
    <recommendedName>
        <fullName evidence="4">Jacalin-type lectin domain-containing protein</fullName>
    </recommendedName>
</protein>
<keyword evidence="3" id="KW-1185">Reference proteome</keyword>
<feature type="compositionally biased region" description="Polar residues" evidence="1">
    <location>
        <begin position="10"/>
        <end position="22"/>
    </location>
</feature>
<dbReference type="InterPro" id="IPR036404">
    <property type="entry name" value="Jacalin-like_lectin_dom_sf"/>
</dbReference>
<evidence type="ECO:0000256" key="1">
    <source>
        <dbReference type="SAM" id="MobiDB-lite"/>
    </source>
</evidence>
<reference evidence="2" key="1">
    <citation type="submission" date="2022-07" db="EMBL/GenBank/DDBJ databases">
        <title>Phylogenomic reconstructions and comparative analyses of Kickxellomycotina fungi.</title>
        <authorList>
            <person name="Reynolds N.K."/>
            <person name="Stajich J.E."/>
            <person name="Barry K."/>
            <person name="Grigoriev I.V."/>
            <person name="Crous P."/>
            <person name="Smith M.E."/>
        </authorList>
    </citation>
    <scope>NUCLEOTIDE SEQUENCE</scope>
    <source>
        <strain evidence="2">NBRC 100468</strain>
    </source>
</reference>